<dbReference type="Proteomes" id="UP000249605">
    <property type="component" value="Chromosome"/>
</dbReference>
<evidence type="ECO:0000313" key="3">
    <source>
        <dbReference type="Proteomes" id="UP000249605"/>
    </source>
</evidence>
<evidence type="ECO:0008006" key="4">
    <source>
        <dbReference type="Google" id="ProtNLM"/>
    </source>
</evidence>
<name>A0A2U9S4P7_9PROT</name>
<dbReference type="OrthoDB" id="8449511at2"/>
<proteinExistence type="predicted"/>
<accession>A0A2U9S4P7</accession>
<protein>
    <recommendedName>
        <fullName evidence="4">PAS fold-4 domain-containing protein</fullName>
    </recommendedName>
</protein>
<evidence type="ECO:0000313" key="2">
    <source>
        <dbReference type="EMBL" id="AWU92858.1"/>
    </source>
</evidence>
<sequence length="181" mass="19522">MTKERTELATPSLSGLLEFWLTKSVAGRPPVPSSISPADLRPWKDNIVVFEVIGEEAGTFVYSYYGKALVAAFGQSRLGATLDDLPPEQRAVLQPEYETVRRERLPVARVHTAVFGGRSRSFERLVLPMSSDGVGIDKLLVAAYEMTPRELAARPPIHSPGPDGPSSGPVPLTVQKPGASA</sequence>
<reference evidence="2 3" key="1">
    <citation type="journal article" date="2019" name="Int. J. Syst. Evol. Microbiol.">
        <title>Azospirillum ramasamyi sp. nov., a novel diazotrophic bacterium isolated from fermented bovine products.</title>
        <authorList>
            <person name="Anandham R."/>
            <person name="Heo J."/>
            <person name="Krishnamoorthy R."/>
            <person name="SenthilKumar M."/>
            <person name="Gopal N.O."/>
            <person name="Kim S.J."/>
            <person name="Kwon S.W."/>
        </authorList>
    </citation>
    <scope>NUCLEOTIDE SEQUENCE [LARGE SCALE GENOMIC DNA]</scope>
    <source>
        <strain evidence="2 3">M2T2B2</strain>
    </source>
</reference>
<dbReference type="RefSeq" id="WP_111065432.1">
    <property type="nucleotide sequence ID" value="NZ_CP029829.1"/>
</dbReference>
<dbReference type="AlphaFoldDB" id="A0A2U9S4P7"/>
<organism evidence="2 3">
    <name type="scientific">Azospirillum ramasamyi</name>
    <dbReference type="NCBI Taxonomy" id="682998"/>
    <lineage>
        <taxon>Bacteria</taxon>
        <taxon>Pseudomonadati</taxon>
        <taxon>Pseudomonadota</taxon>
        <taxon>Alphaproteobacteria</taxon>
        <taxon>Rhodospirillales</taxon>
        <taxon>Azospirillaceae</taxon>
        <taxon>Azospirillum</taxon>
    </lineage>
</organism>
<evidence type="ECO:0000256" key="1">
    <source>
        <dbReference type="SAM" id="MobiDB-lite"/>
    </source>
</evidence>
<feature type="region of interest" description="Disordered" evidence="1">
    <location>
        <begin position="151"/>
        <end position="181"/>
    </location>
</feature>
<keyword evidence="3" id="KW-1185">Reference proteome</keyword>
<dbReference type="KEGG" id="azm:DM194_00380"/>
<dbReference type="EMBL" id="CP029829">
    <property type="protein sequence ID" value="AWU92858.1"/>
    <property type="molecule type" value="Genomic_DNA"/>
</dbReference>
<gene>
    <name evidence="2" type="ORF">DM194_00380</name>
</gene>